<feature type="region of interest" description="Disordered" evidence="1">
    <location>
        <begin position="1"/>
        <end position="96"/>
    </location>
</feature>
<dbReference type="Proteomes" id="UP000298652">
    <property type="component" value="Chromosome 1"/>
</dbReference>
<feature type="compositionally biased region" description="Polar residues" evidence="1">
    <location>
        <begin position="14"/>
        <end position="41"/>
    </location>
</feature>
<sequence length="133" mass="14547">MRHLSHPSSLRSSKIGSQQRYYSSCPFSTPTSRGGQRTTVPASPVEAWRAWRRMDGEEGKWREGEETAREEEKSAGSAQSSAIGSVSDGRKNGSDFRLNCARGNIGQRIGPLLEQVHCSMLGPKAHKATSSEL</sequence>
<dbReference type="EMBL" id="CM016552">
    <property type="protein sequence ID" value="TKW41305.1"/>
    <property type="molecule type" value="Genomic_DNA"/>
</dbReference>
<evidence type="ECO:0000256" key="1">
    <source>
        <dbReference type="SAM" id="MobiDB-lite"/>
    </source>
</evidence>
<gene>
    <name evidence="2" type="ORF">SEVIR_1G305550v2</name>
</gene>
<dbReference type="AlphaFoldDB" id="A0A4U6WGG7"/>
<feature type="compositionally biased region" description="Low complexity" evidence="1">
    <location>
        <begin position="1"/>
        <end position="13"/>
    </location>
</feature>
<evidence type="ECO:0000313" key="3">
    <source>
        <dbReference type="Proteomes" id="UP000298652"/>
    </source>
</evidence>
<dbReference type="Gramene" id="TKW41305">
    <property type="protein sequence ID" value="TKW41305"/>
    <property type="gene ID" value="SEVIR_1G305550v2"/>
</dbReference>
<protein>
    <submittedName>
        <fullName evidence="2">Uncharacterized protein</fullName>
    </submittedName>
</protein>
<accession>A0A4U6WGG7</accession>
<name>A0A4U6WGG7_SETVI</name>
<keyword evidence="3" id="KW-1185">Reference proteome</keyword>
<proteinExistence type="predicted"/>
<feature type="compositionally biased region" description="Low complexity" evidence="1">
    <location>
        <begin position="75"/>
        <end position="87"/>
    </location>
</feature>
<organism evidence="2 3">
    <name type="scientific">Setaria viridis</name>
    <name type="common">Green bristlegrass</name>
    <name type="synonym">Setaria italica subsp. viridis</name>
    <dbReference type="NCBI Taxonomy" id="4556"/>
    <lineage>
        <taxon>Eukaryota</taxon>
        <taxon>Viridiplantae</taxon>
        <taxon>Streptophyta</taxon>
        <taxon>Embryophyta</taxon>
        <taxon>Tracheophyta</taxon>
        <taxon>Spermatophyta</taxon>
        <taxon>Magnoliopsida</taxon>
        <taxon>Liliopsida</taxon>
        <taxon>Poales</taxon>
        <taxon>Poaceae</taxon>
        <taxon>PACMAD clade</taxon>
        <taxon>Panicoideae</taxon>
        <taxon>Panicodae</taxon>
        <taxon>Paniceae</taxon>
        <taxon>Cenchrinae</taxon>
        <taxon>Setaria</taxon>
    </lineage>
</organism>
<feature type="compositionally biased region" description="Basic and acidic residues" evidence="1">
    <location>
        <begin position="52"/>
        <end position="74"/>
    </location>
</feature>
<evidence type="ECO:0000313" key="2">
    <source>
        <dbReference type="EMBL" id="TKW41305.1"/>
    </source>
</evidence>
<reference evidence="2" key="1">
    <citation type="submission" date="2019-03" db="EMBL/GenBank/DDBJ databases">
        <title>WGS assembly of Setaria viridis.</title>
        <authorList>
            <person name="Huang P."/>
            <person name="Jenkins J."/>
            <person name="Grimwood J."/>
            <person name="Barry K."/>
            <person name="Healey A."/>
            <person name="Mamidi S."/>
            <person name="Sreedasyam A."/>
            <person name="Shu S."/>
            <person name="Feldman M."/>
            <person name="Wu J."/>
            <person name="Yu Y."/>
            <person name="Chen C."/>
            <person name="Johnson J."/>
            <person name="Rokhsar D."/>
            <person name="Baxter I."/>
            <person name="Schmutz J."/>
            <person name="Brutnell T."/>
            <person name="Kellogg E."/>
        </authorList>
    </citation>
    <scope>NUCLEOTIDE SEQUENCE [LARGE SCALE GENOMIC DNA]</scope>
</reference>